<dbReference type="AlphaFoldDB" id="A0A0V1BQF1"/>
<dbReference type="OrthoDB" id="5918280at2759"/>
<evidence type="ECO:0000313" key="3">
    <source>
        <dbReference type="Proteomes" id="UP000054776"/>
    </source>
</evidence>
<keyword evidence="1" id="KW-0472">Membrane</keyword>
<reference evidence="2 3" key="1">
    <citation type="submission" date="2015-01" db="EMBL/GenBank/DDBJ databases">
        <title>Evolution of Trichinella species and genotypes.</title>
        <authorList>
            <person name="Korhonen P.K."/>
            <person name="Edoardo P."/>
            <person name="Giuseppe L.R."/>
            <person name="Gasser R.B."/>
        </authorList>
    </citation>
    <scope>NUCLEOTIDE SEQUENCE [LARGE SCALE GENOMIC DNA]</scope>
    <source>
        <strain evidence="2">ISS3</strain>
    </source>
</reference>
<dbReference type="Proteomes" id="UP000054776">
    <property type="component" value="Unassembled WGS sequence"/>
</dbReference>
<protein>
    <submittedName>
        <fullName evidence="2">Uncharacterized protein</fullName>
    </submittedName>
</protein>
<feature type="transmembrane region" description="Helical" evidence="1">
    <location>
        <begin position="67"/>
        <end position="88"/>
    </location>
</feature>
<comment type="caution">
    <text evidence="2">The sequence shown here is derived from an EMBL/GenBank/DDBJ whole genome shotgun (WGS) entry which is preliminary data.</text>
</comment>
<proteinExistence type="predicted"/>
<dbReference type="InParanoid" id="A0A0V1BQF1"/>
<evidence type="ECO:0000313" key="2">
    <source>
        <dbReference type="EMBL" id="KRY38956.1"/>
    </source>
</evidence>
<keyword evidence="3" id="KW-1185">Reference proteome</keyword>
<gene>
    <name evidence="2" type="ORF">T01_14694</name>
</gene>
<organism evidence="2 3">
    <name type="scientific">Trichinella spiralis</name>
    <name type="common">Trichina worm</name>
    <dbReference type="NCBI Taxonomy" id="6334"/>
    <lineage>
        <taxon>Eukaryota</taxon>
        <taxon>Metazoa</taxon>
        <taxon>Ecdysozoa</taxon>
        <taxon>Nematoda</taxon>
        <taxon>Enoplea</taxon>
        <taxon>Dorylaimia</taxon>
        <taxon>Trichinellida</taxon>
        <taxon>Trichinellidae</taxon>
        <taxon>Trichinella</taxon>
    </lineage>
</organism>
<accession>A0A0V1BQF1</accession>
<keyword evidence="1" id="KW-1133">Transmembrane helix</keyword>
<name>A0A0V1BQF1_TRISP</name>
<evidence type="ECO:0000256" key="1">
    <source>
        <dbReference type="SAM" id="Phobius"/>
    </source>
</evidence>
<dbReference type="EMBL" id="JYDH01000021">
    <property type="protein sequence ID" value="KRY38956.1"/>
    <property type="molecule type" value="Genomic_DNA"/>
</dbReference>
<keyword evidence="1" id="KW-0812">Transmembrane</keyword>
<sequence>MKSIIETQSITRDTTQCTLLRISFSIYLFKLSANKESKYRYSKFGFGVSSGLWQASQVKNQRRLRKLLLAVLNFCFRSFNIAFAWAGVSRISPSKSMLDSGFFMTALTPSSLA</sequence>